<accession>A0A3Q9G4H8</accession>
<dbReference type="PANTHER" id="PTHR22550:SF5">
    <property type="entry name" value="LEUCINE ZIPPER PROTEIN 4"/>
    <property type="match status" value="1"/>
</dbReference>
<evidence type="ECO:0000313" key="8">
    <source>
        <dbReference type="Proteomes" id="UP000280344"/>
    </source>
</evidence>
<keyword evidence="1" id="KW-1003">Cell membrane</keyword>
<dbReference type="SUPFAM" id="SSF53300">
    <property type="entry name" value="vWA-like"/>
    <property type="match status" value="1"/>
</dbReference>
<feature type="domain" description="VWFA" evidence="6">
    <location>
        <begin position="72"/>
        <end position="261"/>
    </location>
</feature>
<dbReference type="Pfam" id="PF13519">
    <property type="entry name" value="VWA_2"/>
    <property type="match status" value="1"/>
</dbReference>
<keyword evidence="8" id="KW-1185">Reference proteome</keyword>
<dbReference type="KEGG" id="flh:EJ997_09080"/>
<evidence type="ECO:0000313" key="7">
    <source>
        <dbReference type="EMBL" id="AZQ77461.1"/>
    </source>
</evidence>
<dbReference type="OrthoDB" id="9814325at2"/>
<dbReference type="InterPro" id="IPR002035">
    <property type="entry name" value="VWF_A"/>
</dbReference>
<keyword evidence="4 5" id="KW-0472">Membrane</keyword>
<gene>
    <name evidence="7" type="ORF">EJ997_09080</name>
</gene>
<dbReference type="Gene3D" id="3.40.50.410">
    <property type="entry name" value="von Willebrand factor, type A domain"/>
    <property type="match status" value="1"/>
</dbReference>
<dbReference type="InterPro" id="IPR050768">
    <property type="entry name" value="UPF0353/GerABKA_families"/>
</dbReference>
<dbReference type="SMART" id="SM00327">
    <property type="entry name" value="VWA"/>
    <property type="match status" value="1"/>
</dbReference>
<evidence type="ECO:0000259" key="6">
    <source>
        <dbReference type="PROSITE" id="PS50234"/>
    </source>
</evidence>
<evidence type="ECO:0000256" key="1">
    <source>
        <dbReference type="ARBA" id="ARBA00022475"/>
    </source>
</evidence>
<protein>
    <submittedName>
        <fullName evidence="7">VWA domain-containing protein</fullName>
    </submittedName>
</protein>
<dbReference type="PROSITE" id="PS50234">
    <property type="entry name" value="VWFA"/>
    <property type="match status" value="1"/>
</dbReference>
<evidence type="ECO:0000256" key="2">
    <source>
        <dbReference type="ARBA" id="ARBA00022692"/>
    </source>
</evidence>
<name>A0A3Q9G4H8_9ACTO</name>
<keyword evidence="3 5" id="KW-1133">Transmembrane helix</keyword>
<organism evidence="7 8">
    <name type="scientific">Flaviflexus ciconiae</name>
    <dbReference type="NCBI Taxonomy" id="2496867"/>
    <lineage>
        <taxon>Bacteria</taxon>
        <taxon>Bacillati</taxon>
        <taxon>Actinomycetota</taxon>
        <taxon>Actinomycetes</taxon>
        <taxon>Actinomycetales</taxon>
        <taxon>Actinomycetaceae</taxon>
        <taxon>Flaviflexus</taxon>
    </lineage>
</organism>
<dbReference type="AlphaFoldDB" id="A0A3Q9G4H8"/>
<dbReference type="InterPro" id="IPR036465">
    <property type="entry name" value="vWFA_dom_sf"/>
</dbReference>
<feature type="transmembrane region" description="Helical" evidence="5">
    <location>
        <begin position="44"/>
        <end position="63"/>
    </location>
</feature>
<dbReference type="Proteomes" id="UP000280344">
    <property type="component" value="Chromosome"/>
</dbReference>
<evidence type="ECO:0000256" key="3">
    <source>
        <dbReference type="ARBA" id="ARBA00022989"/>
    </source>
</evidence>
<feature type="transmembrane region" description="Helical" evidence="5">
    <location>
        <begin position="304"/>
        <end position="323"/>
    </location>
</feature>
<evidence type="ECO:0000256" key="5">
    <source>
        <dbReference type="SAM" id="Phobius"/>
    </source>
</evidence>
<proteinExistence type="predicted"/>
<dbReference type="PANTHER" id="PTHR22550">
    <property type="entry name" value="SPORE GERMINATION PROTEIN"/>
    <property type="match status" value="1"/>
</dbReference>
<dbReference type="CDD" id="cd00198">
    <property type="entry name" value="vWFA"/>
    <property type="match status" value="1"/>
</dbReference>
<feature type="transmembrane region" description="Helical" evidence="5">
    <location>
        <begin position="12"/>
        <end position="32"/>
    </location>
</feature>
<dbReference type="EMBL" id="CP034593">
    <property type="protein sequence ID" value="AZQ77461.1"/>
    <property type="molecule type" value="Genomic_DNA"/>
</dbReference>
<sequence>MAVPNMSFMNAWPAWVTILLVLALGVLCFDAWRKTRKTSTWLRRGLMVACVGIIGLTPAATIITEERISNAEYYFVVDLTGSMGAEDWNGEEQRLEGVKADMREIIEQNPGAQYSIIAFSSTATQQLPLTTDERAALSWLDTTRRESTMYSQGSSINRPVEEVEKALARSFENDPQNVRVMLLFTDGESTNNRDSSADEPVEYESLAEYVDDGYVFGYGTTEGAPMLRTFAGEEEPGNYITDQSTGEPGISKLNEEALQEVASQLDIEYVHRTTPGGAGELVDDIPFEMIAGDGREERGALNPVLWPVGLVLIALVGWELWYLTPKAVSLLRGTR</sequence>
<reference evidence="7 8" key="1">
    <citation type="submission" date="2018-12" db="EMBL/GenBank/DDBJ databases">
        <title>Complete genome sequence of Flaviflexus sp. H23T48.</title>
        <authorList>
            <person name="Bae J.-W."/>
            <person name="Lee J.-Y."/>
        </authorList>
    </citation>
    <scope>NUCLEOTIDE SEQUENCE [LARGE SCALE GENOMIC DNA]</scope>
    <source>
        <strain evidence="7 8">H23T48</strain>
    </source>
</reference>
<evidence type="ECO:0000256" key="4">
    <source>
        <dbReference type="ARBA" id="ARBA00023136"/>
    </source>
</evidence>
<keyword evidence="2 5" id="KW-0812">Transmembrane</keyword>